<gene>
    <name evidence="1" type="primary">GLEAN_01539</name>
    <name evidence="1" type="ORF">TcasGA2_TC001539</name>
</gene>
<reference evidence="1 2" key="2">
    <citation type="journal article" date="2010" name="Nucleic Acids Res.">
        <title>BeetleBase in 2010: revisions to provide comprehensive genomic information for Tribolium castaneum.</title>
        <authorList>
            <person name="Kim H.S."/>
            <person name="Murphy T."/>
            <person name="Xia J."/>
            <person name="Caragea D."/>
            <person name="Park Y."/>
            <person name="Beeman R.W."/>
            <person name="Lorenzen M.D."/>
            <person name="Butcher S."/>
            <person name="Manak J.R."/>
            <person name="Brown S.J."/>
        </authorList>
    </citation>
    <scope>GENOME REANNOTATION</scope>
    <source>
        <strain evidence="1 2">Georgia GA2</strain>
    </source>
</reference>
<dbReference type="AlphaFoldDB" id="D7EI60"/>
<keyword evidence="2" id="KW-1185">Reference proteome</keyword>
<dbReference type="EMBL" id="KQ971379">
    <property type="protein sequence ID" value="EFA13269.1"/>
    <property type="molecule type" value="Genomic_DNA"/>
</dbReference>
<proteinExistence type="predicted"/>
<protein>
    <submittedName>
        <fullName evidence="1">Uncharacterized protein</fullName>
    </submittedName>
</protein>
<evidence type="ECO:0000313" key="1">
    <source>
        <dbReference type="EMBL" id="EFA13269.1"/>
    </source>
</evidence>
<dbReference type="HOGENOM" id="CLU_1697804_0_0_1"/>
<evidence type="ECO:0000313" key="2">
    <source>
        <dbReference type="Proteomes" id="UP000007266"/>
    </source>
</evidence>
<dbReference type="Proteomes" id="UP000007266">
    <property type="component" value="Linkage group 10"/>
</dbReference>
<name>D7EI60_TRICA</name>
<reference evidence="1 2" key="1">
    <citation type="journal article" date="2008" name="Nature">
        <title>The genome of the model beetle and pest Tribolium castaneum.</title>
        <authorList>
            <consortium name="Tribolium Genome Sequencing Consortium"/>
            <person name="Richards S."/>
            <person name="Gibbs R.A."/>
            <person name="Weinstock G.M."/>
            <person name="Brown S.J."/>
            <person name="Denell R."/>
            <person name="Beeman R.W."/>
            <person name="Gibbs R."/>
            <person name="Beeman R.W."/>
            <person name="Brown S.J."/>
            <person name="Bucher G."/>
            <person name="Friedrich M."/>
            <person name="Grimmelikhuijzen C.J."/>
            <person name="Klingler M."/>
            <person name="Lorenzen M."/>
            <person name="Richards S."/>
            <person name="Roth S."/>
            <person name="Schroder R."/>
            <person name="Tautz D."/>
            <person name="Zdobnov E.M."/>
            <person name="Muzny D."/>
            <person name="Gibbs R.A."/>
            <person name="Weinstock G.M."/>
            <person name="Attaway T."/>
            <person name="Bell S."/>
            <person name="Buhay C.J."/>
            <person name="Chandrabose M.N."/>
            <person name="Chavez D."/>
            <person name="Clerk-Blankenburg K.P."/>
            <person name="Cree A."/>
            <person name="Dao M."/>
            <person name="Davis C."/>
            <person name="Chacko J."/>
            <person name="Dinh H."/>
            <person name="Dugan-Rocha S."/>
            <person name="Fowler G."/>
            <person name="Garner T.T."/>
            <person name="Garnes J."/>
            <person name="Gnirke A."/>
            <person name="Hawes A."/>
            <person name="Hernandez J."/>
            <person name="Hines S."/>
            <person name="Holder M."/>
            <person name="Hume J."/>
            <person name="Jhangiani S.N."/>
            <person name="Joshi V."/>
            <person name="Khan Z.M."/>
            <person name="Jackson L."/>
            <person name="Kovar C."/>
            <person name="Kowis A."/>
            <person name="Lee S."/>
            <person name="Lewis L.R."/>
            <person name="Margolis J."/>
            <person name="Morgan M."/>
            <person name="Nazareth L.V."/>
            <person name="Nguyen N."/>
            <person name="Okwuonu G."/>
            <person name="Parker D."/>
            <person name="Richards S."/>
            <person name="Ruiz S.J."/>
            <person name="Santibanez J."/>
            <person name="Savard J."/>
            <person name="Scherer S.E."/>
            <person name="Schneider B."/>
            <person name="Sodergren E."/>
            <person name="Tautz D."/>
            <person name="Vattahil S."/>
            <person name="Villasana D."/>
            <person name="White C.S."/>
            <person name="Wright R."/>
            <person name="Park Y."/>
            <person name="Beeman R.W."/>
            <person name="Lord J."/>
            <person name="Oppert B."/>
            <person name="Lorenzen M."/>
            <person name="Brown S."/>
            <person name="Wang L."/>
            <person name="Savard J."/>
            <person name="Tautz D."/>
            <person name="Richards S."/>
            <person name="Weinstock G."/>
            <person name="Gibbs R.A."/>
            <person name="Liu Y."/>
            <person name="Worley K."/>
            <person name="Weinstock G."/>
            <person name="Elsik C.G."/>
            <person name="Reese J.T."/>
            <person name="Elhaik E."/>
            <person name="Landan G."/>
            <person name="Graur D."/>
            <person name="Arensburger P."/>
            <person name="Atkinson P."/>
            <person name="Beeman R.W."/>
            <person name="Beidler J."/>
            <person name="Brown S.J."/>
            <person name="Demuth J.P."/>
            <person name="Drury D.W."/>
            <person name="Du Y.Z."/>
            <person name="Fujiwara H."/>
            <person name="Lorenzen M."/>
            <person name="Maselli V."/>
            <person name="Osanai M."/>
            <person name="Park Y."/>
            <person name="Robertson H.M."/>
            <person name="Tu Z."/>
            <person name="Wang J.J."/>
            <person name="Wang S."/>
            <person name="Richards S."/>
            <person name="Song H."/>
            <person name="Zhang L."/>
            <person name="Sodergren E."/>
            <person name="Werner D."/>
            <person name="Stanke M."/>
            <person name="Morgenstern B."/>
            <person name="Solovyev V."/>
            <person name="Kosarev P."/>
            <person name="Brown G."/>
            <person name="Chen H.C."/>
            <person name="Ermolaeva O."/>
            <person name="Hlavina W."/>
            <person name="Kapustin Y."/>
            <person name="Kiryutin B."/>
            <person name="Kitts P."/>
            <person name="Maglott D."/>
            <person name="Pruitt K."/>
            <person name="Sapojnikov V."/>
            <person name="Souvorov A."/>
            <person name="Mackey A.J."/>
            <person name="Waterhouse R.M."/>
            <person name="Wyder S."/>
            <person name="Zdobnov E.M."/>
            <person name="Zdobnov E.M."/>
            <person name="Wyder S."/>
            <person name="Kriventseva E.V."/>
            <person name="Kadowaki T."/>
            <person name="Bork P."/>
            <person name="Aranda M."/>
            <person name="Bao R."/>
            <person name="Beermann A."/>
            <person name="Berns N."/>
            <person name="Bolognesi R."/>
            <person name="Bonneton F."/>
            <person name="Bopp D."/>
            <person name="Brown S.J."/>
            <person name="Bucher G."/>
            <person name="Butts T."/>
            <person name="Chaumot A."/>
            <person name="Denell R.E."/>
            <person name="Ferrier D.E."/>
            <person name="Friedrich M."/>
            <person name="Gordon C.M."/>
            <person name="Jindra M."/>
            <person name="Klingler M."/>
            <person name="Lan Q."/>
            <person name="Lattorff H.M."/>
            <person name="Laudet V."/>
            <person name="von Levetsow C."/>
            <person name="Liu Z."/>
            <person name="Lutz R."/>
            <person name="Lynch J.A."/>
            <person name="da Fonseca R.N."/>
            <person name="Posnien N."/>
            <person name="Reuter R."/>
            <person name="Roth S."/>
            <person name="Savard J."/>
            <person name="Schinko J.B."/>
            <person name="Schmitt C."/>
            <person name="Schoppmeier M."/>
            <person name="Schroder R."/>
            <person name="Shippy T.D."/>
            <person name="Simonnet F."/>
            <person name="Marques-Souza H."/>
            <person name="Tautz D."/>
            <person name="Tomoyasu Y."/>
            <person name="Trauner J."/>
            <person name="Van der Zee M."/>
            <person name="Vervoort M."/>
            <person name="Wittkopp N."/>
            <person name="Wimmer E.A."/>
            <person name="Yang X."/>
            <person name="Jones A.K."/>
            <person name="Sattelle D.B."/>
            <person name="Ebert P.R."/>
            <person name="Nelson D."/>
            <person name="Scott J.G."/>
            <person name="Beeman R.W."/>
            <person name="Muthukrishnan S."/>
            <person name="Kramer K.J."/>
            <person name="Arakane Y."/>
            <person name="Beeman R.W."/>
            <person name="Zhu Q."/>
            <person name="Hogenkamp D."/>
            <person name="Dixit R."/>
            <person name="Oppert B."/>
            <person name="Jiang H."/>
            <person name="Zou Z."/>
            <person name="Marshall J."/>
            <person name="Elpidina E."/>
            <person name="Vinokurov K."/>
            <person name="Oppert C."/>
            <person name="Zou Z."/>
            <person name="Evans J."/>
            <person name="Lu Z."/>
            <person name="Zhao P."/>
            <person name="Sumathipala N."/>
            <person name="Altincicek B."/>
            <person name="Vilcinskas A."/>
            <person name="Williams M."/>
            <person name="Hultmark D."/>
            <person name="Hetru C."/>
            <person name="Jiang H."/>
            <person name="Grimmelikhuijzen C.J."/>
            <person name="Hauser F."/>
            <person name="Cazzamali G."/>
            <person name="Williamson M."/>
            <person name="Park Y."/>
            <person name="Li B."/>
            <person name="Tanaka Y."/>
            <person name="Predel R."/>
            <person name="Neupert S."/>
            <person name="Schachtner J."/>
            <person name="Verleyen P."/>
            <person name="Raible F."/>
            <person name="Bork P."/>
            <person name="Friedrich M."/>
            <person name="Walden K.K."/>
            <person name="Robertson H.M."/>
            <person name="Angeli S."/>
            <person name="Foret S."/>
            <person name="Bucher G."/>
            <person name="Schuetz S."/>
            <person name="Maleszka R."/>
            <person name="Wimmer E.A."/>
            <person name="Beeman R.W."/>
            <person name="Lorenzen M."/>
            <person name="Tomoyasu Y."/>
            <person name="Miller S.C."/>
            <person name="Grossmann D."/>
            <person name="Bucher G."/>
        </authorList>
    </citation>
    <scope>NUCLEOTIDE SEQUENCE [LARGE SCALE GENOMIC DNA]</scope>
    <source>
        <strain evidence="1 2">Georgia GA2</strain>
    </source>
</reference>
<sequence>MPISVKTKKQRQKIRHLRNRHHKFDSKKIHQIMIHATERDSSLLYSCYVLAGNKSRCPIRIQGSHLLKTGIDGSRLDTSVSPLGKNHKLGQQVEHKAAIPPWTAYTSLRKCGRDGTRDTSFTSNISDFVRDQTDAASYSPKLMMVTLKNCQYRRF</sequence>
<accession>D7EI60</accession>
<organism evidence="1 2">
    <name type="scientific">Tribolium castaneum</name>
    <name type="common">Red flour beetle</name>
    <dbReference type="NCBI Taxonomy" id="7070"/>
    <lineage>
        <taxon>Eukaryota</taxon>
        <taxon>Metazoa</taxon>
        <taxon>Ecdysozoa</taxon>
        <taxon>Arthropoda</taxon>
        <taxon>Hexapoda</taxon>
        <taxon>Insecta</taxon>
        <taxon>Pterygota</taxon>
        <taxon>Neoptera</taxon>
        <taxon>Endopterygota</taxon>
        <taxon>Coleoptera</taxon>
        <taxon>Polyphaga</taxon>
        <taxon>Cucujiformia</taxon>
        <taxon>Tenebrionidae</taxon>
        <taxon>Tenebrionidae incertae sedis</taxon>
        <taxon>Tribolium</taxon>
    </lineage>
</organism>
<dbReference type="InParanoid" id="D7EI60"/>